<reference evidence="4 5" key="1">
    <citation type="submission" date="2018-10" db="EMBL/GenBank/DDBJ databases">
        <title>Natrarchaeobius chitinivorans gen. nov., sp. nov., and Natrarchaeobius haloalkaliphilus sp. nov., alkaliphilic, chitin-utilizing haloarchaea from hypersaline alkaline lakes.</title>
        <authorList>
            <person name="Sorokin D.Y."/>
            <person name="Elcheninov A.G."/>
            <person name="Kostrikina N.A."/>
            <person name="Bale N.J."/>
            <person name="Sinninghe Damste J.S."/>
            <person name="Khijniak T.V."/>
            <person name="Kublanov I.V."/>
            <person name="Toshchakov S.V."/>
        </authorList>
    </citation>
    <scope>NUCLEOTIDE SEQUENCE [LARGE SCALE GENOMIC DNA]</scope>
    <source>
        <strain evidence="4 5">AArcht-Sl</strain>
    </source>
</reference>
<dbReference type="InterPro" id="IPR013655">
    <property type="entry name" value="PAS_fold_3"/>
</dbReference>
<evidence type="ECO:0000256" key="1">
    <source>
        <dbReference type="ARBA" id="ARBA00023015"/>
    </source>
</evidence>
<dbReference type="Pfam" id="PF13185">
    <property type="entry name" value="GAF_2"/>
    <property type="match status" value="1"/>
</dbReference>
<name>A0A3N6LPA7_9EURY</name>
<comment type="caution">
    <text evidence="4">The sequence shown here is derived from an EMBL/GenBank/DDBJ whole genome shotgun (WGS) entry which is preliminary data.</text>
</comment>
<dbReference type="InterPro" id="IPR000014">
    <property type="entry name" value="PAS"/>
</dbReference>
<sequence length="1073" mass="116852">MSNGETAVVGDVLRILVVGDSSSIDAVADTIEHGVDRVSLWHERTVTGARERLETLEIHCLVCEFDRHSTDPVLERLEGAADDVPILALTDGSDATRALEAGAADVVAPTDEKPVVATRVETLASRYRLATVSSDRHHRAILESAEALVWVVESDGTIAYTSPAVDFRMGYTPDELERTPLSRLVYPDDRKTVRETLESAVAAPFGAKETATVRLGTADGTWTLTELTVVNRLEDPLVDGLVVTAGDGISSANDEAVRASIDRLPNPVFALGPEWELVFANEPARRLFEGNADPGTVIWDLLPGSVRSSFHERLHEAQTIDSIVRFETADPATDGRLEVTLVPGDDGVTVVARPRSADAIAIGGDRLARSSELDAELSDRLDLLESSIDALEDGVAILEGDAVRVANAALFEMTDAESLLGRNIETLFDDDLTGAIRERSRSAIVRWMEPLQGTLETDGRRPVDVFVTPLPDGDRTLCLVRDRRRSGAAMLSTLSRTIRTLARTDDPSELRHRTVEAVRSSTGCEFVGWYRVTDRQLTPAAVVTGESTPSIDPPTIDPVGTPIEDTLAGGDSTVHDRVGLESVLDRSGIRADRVLVAPVDDRAVILAAGTDPLPFESFDLAPIDALVDAASVALDLIEHRSRLRAARREQARLESAVVETGQLRKAVRTLLAAESREDVERTLCEAVTALEPLESDAEIELAWVGRVDASTETIVPRIWAGRDGTLFDSASIPLDVDGPTAAAANESQADVTTERQPVVIDDLETRSSTRIESTARTDPSTWIRRLTEHGFRSALSVKIECDGVPYGTLTVYANQPAAFDDRLRRTCVHLSAVAGHAIGSIERKRALLTDSVIELEVVLRAEDEPIAALAHRLACRIDVRSVVPRSSVGSTMYATVSISDDGELRDAIDSVEAVDSIRRVGNGTDATPIEVAFEESTVAELLATHGGVVRSITPIDSRSRVVFSLPQTADVRAVVQTLERAYPGTELVARREHEHSRRPERAFEAELRDRLSERQLLTLETAYYSGFFEWPRESTGEEVATSLGVSQPTFSRHSRIAQQKLFELLFDERTERT</sequence>
<dbReference type="PANTHER" id="PTHR34236:SF1">
    <property type="entry name" value="DIMETHYL SULFOXIDE REDUCTASE TRANSCRIPTIONAL ACTIVATOR"/>
    <property type="match status" value="1"/>
</dbReference>
<dbReference type="SUPFAM" id="SSF55785">
    <property type="entry name" value="PYP-like sensor domain (PAS domain)"/>
    <property type="match status" value="2"/>
</dbReference>
<dbReference type="Pfam" id="PF13426">
    <property type="entry name" value="PAS_9"/>
    <property type="match status" value="1"/>
</dbReference>
<dbReference type="SMART" id="SM00091">
    <property type="entry name" value="PAS"/>
    <property type="match status" value="3"/>
</dbReference>
<evidence type="ECO:0000313" key="5">
    <source>
        <dbReference type="Proteomes" id="UP000273828"/>
    </source>
</evidence>
<dbReference type="Gene3D" id="3.30.450.40">
    <property type="match status" value="2"/>
</dbReference>
<dbReference type="Proteomes" id="UP000273828">
    <property type="component" value="Unassembled WGS sequence"/>
</dbReference>
<dbReference type="PROSITE" id="PS50112">
    <property type="entry name" value="PAS"/>
    <property type="match status" value="1"/>
</dbReference>
<dbReference type="InterPro" id="IPR035965">
    <property type="entry name" value="PAS-like_dom_sf"/>
</dbReference>
<dbReference type="InterPro" id="IPR029016">
    <property type="entry name" value="GAF-like_dom_sf"/>
</dbReference>
<evidence type="ECO:0000259" key="3">
    <source>
        <dbReference type="PROSITE" id="PS50112"/>
    </source>
</evidence>
<dbReference type="Pfam" id="PF08447">
    <property type="entry name" value="PAS_3"/>
    <property type="match status" value="1"/>
</dbReference>
<dbReference type="Gene3D" id="3.30.450.20">
    <property type="entry name" value="PAS domain"/>
    <property type="match status" value="3"/>
</dbReference>
<organism evidence="4 5">
    <name type="scientific">Natrarchaeobius halalkaliphilus</name>
    <dbReference type="NCBI Taxonomy" id="1679091"/>
    <lineage>
        <taxon>Archaea</taxon>
        <taxon>Methanobacteriati</taxon>
        <taxon>Methanobacteriota</taxon>
        <taxon>Stenosarchaea group</taxon>
        <taxon>Halobacteria</taxon>
        <taxon>Halobacteriales</taxon>
        <taxon>Natrialbaceae</taxon>
        <taxon>Natrarchaeobius</taxon>
    </lineage>
</organism>
<evidence type="ECO:0000313" key="4">
    <source>
        <dbReference type="EMBL" id="RQG91273.1"/>
    </source>
</evidence>
<keyword evidence="5" id="KW-1185">Reference proteome</keyword>
<dbReference type="Pfam" id="PF15915">
    <property type="entry name" value="BAT"/>
    <property type="match status" value="1"/>
</dbReference>
<keyword evidence="2" id="KW-0804">Transcription</keyword>
<dbReference type="PANTHER" id="PTHR34236">
    <property type="entry name" value="DIMETHYL SULFOXIDE REDUCTASE TRANSCRIPTIONAL ACTIVATOR"/>
    <property type="match status" value="1"/>
</dbReference>
<protein>
    <submittedName>
        <fullName evidence="4">PAS domain S-box protein</fullName>
    </submittedName>
</protein>
<dbReference type="CDD" id="cd00130">
    <property type="entry name" value="PAS"/>
    <property type="match status" value="1"/>
</dbReference>
<dbReference type="AlphaFoldDB" id="A0A3N6LPA7"/>
<dbReference type="InterPro" id="IPR031803">
    <property type="entry name" value="BAT_GAF/HTH-assoc"/>
</dbReference>
<dbReference type="NCBIfam" id="TIGR00229">
    <property type="entry name" value="sensory_box"/>
    <property type="match status" value="1"/>
</dbReference>
<evidence type="ECO:0000256" key="2">
    <source>
        <dbReference type="ARBA" id="ARBA00023163"/>
    </source>
</evidence>
<dbReference type="OrthoDB" id="186758at2157"/>
<dbReference type="EMBL" id="REFY01000002">
    <property type="protein sequence ID" value="RQG91273.1"/>
    <property type="molecule type" value="Genomic_DNA"/>
</dbReference>
<dbReference type="SUPFAM" id="SSF55781">
    <property type="entry name" value="GAF domain-like"/>
    <property type="match status" value="2"/>
</dbReference>
<accession>A0A3N6LPA7</accession>
<dbReference type="RefSeq" id="WP_124177393.1">
    <property type="nucleotide sequence ID" value="NZ_REFY01000002.1"/>
</dbReference>
<gene>
    <name evidence="4" type="ORF">EA462_04595</name>
</gene>
<feature type="domain" description="PAS" evidence="3">
    <location>
        <begin position="134"/>
        <end position="204"/>
    </location>
</feature>
<proteinExistence type="predicted"/>
<keyword evidence="1" id="KW-0805">Transcription regulation</keyword>
<dbReference type="InterPro" id="IPR003018">
    <property type="entry name" value="GAF"/>
</dbReference>
<dbReference type="InterPro" id="IPR007050">
    <property type="entry name" value="HTH_bacterioopsin"/>
</dbReference>
<dbReference type="Pfam" id="PF04967">
    <property type="entry name" value="HTH_10"/>
    <property type="match status" value="1"/>
</dbReference>